<gene>
    <name evidence="3" type="ORF">Ciccas_005750</name>
</gene>
<evidence type="ECO:0000313" key="3">
    <source>
        <dbReference type="EMBL" id="KAL3315616.1"/>
    </source>
</evidence>
<evidence type="ECO:0000259" key="2">
    <source>
        <dbReference type="SMART" id="SM00198"/>
    </source>
</evidence>
<proteinExistence type="predicted"/>
<dbReference type="InterPro" id="IPR035940">
    <property type="entry name" value="CAP_sf"/>
</dbReference>
<sequence>MVKICLCLFAIAIVGAMAITQEERTAMLNLHTELRNALLAGTVAGQPRARSMSTLVWDSGLEATAQKRVDRCSLDHESHEDRIPAGQANNKLYKHISQNVALAHRDTPLVDVAQHWWNEHTAFNYDRRYCTGGRPCMTYVTMAWAATTRVGCAYKNCEEKLVVCNYALGRSKATKNSPPYDKA</sequence>
<organism evidence="3 4">
    <name type="scientific">Cichlidogyrus casuarinus</name>
    <dbReference type="NCBI Taxonomy" id="1844966"/>
    <lineage>
        <taxon>Eukaryota</taxon>
        <taxon>Metazoa</taxon>
        <taxon>Spiralia</taxon>
        <taxon>Lophotrochozoa</taxon>
        <taxon>Platyhelminthes</taxon>
        <taxon>Monogenea</taxon>
        <taxon>Monopisthocotylea</taxon>
        <taxon>Dactylogyridea</taxon>
        <taxon>Ancyrocephalidae</taxon>
        <taxon>Cichlidogyrus</taxon>
    </lineage>
</organism>
<feature type="domain" description="SCP" evidence="2">
    <location>
        <begin position="22"/>
        <end position="173"/>
    </location>
</feature>
<dbReference type="SMART" id="SM00198">
    <property type="entry name" value="SCP"/>
    <property type="match status" value="1"/>
</dbReference>
<dbReference type="SUPFAM" id="SSF55797">
    <property type="entry name" value="PR-1-like"/>
    <property type="match status" value="1"/>
</dbReference>
<accession>A0ABD2Q7S0</accession>
<dbReference type="CDD" id="cd05380">
    <property type="entry name" value="CAP_euk"/>
    <property type="match status" value="1"/>
</dbReference>
<feature type="signal peptide" evidence="1">
    <location>
        <begin position="1"/>
        <end position="18"/>
    </location>
</feature>
<keyword evidence="1" id="KW-0732">Signal</keyword>
<dbReference type="Proteomes" id="UP001626550">
    <property type="component" value="Unassembled WGS sequence"/>
</dbReference>
<name>A0ABD2Q7S0_9PLAT</name>
<dbReference type="EMBL" id="JBJKFK010000706">
    <property type="protein sequence ID" value="KAL3315616.1"/>
    <property type="molecule type" value="Genomic_DNA"/>
</dbReference>
<protein>
    <recommendedName>
        <fullName evidence="2">SCP domain-containing protein</fullName>
    </recommendedName>
</protein>
<dbReference type="InterPro" id="IPR001283">
    <property type="entry name" value="CRISP-related"/>
</dbReference>
<dbReference type="Gene3D" id="3.40.33.10">
    <property type="entry name" value="CAP"/>
    <property type="match status" value="1"/>
</dbReference>
<dbReference type="AlphaFoldDB" id="A0ABD2Q7S0"/>
<comment type="caution">
    <text evidence="3">The sequence shown here is derived from an EMBL/GenBank/DDBJ whole genome shotgun (WGS) entry which is preliminary data.</text>
</comment>
<evidence type="ECO:0000313" key="4">
    <source>
        <dbReference type="Proteomes" id="UP001626550"/>
    </source>
</evidence>
<reference evidence="3 4" key="1">
    <citation type="submission" date="2024-11" db="EMBL/GenBank/DDBJ databases">
        <title>Adaptive evolution of stress response genes in parasites aligns with host niche diversity.</title>
        <authorList>
            <person name="Hahn C."/>
            <person name="Resl P."/>
        </authorList>
    </citation>
    <scope>NUCLEOTIDE SEQUENCE [LARGE SCALE GENOMIC DNA]</scope>
    <source>
        <strain evidence="3">EGGRZ-B1_66</strain>
        <tissue evidence="3">Body</tissue>
    </source>
</reference>
<dbReference type="PANTHER" id="PTHR10334">
    <property type="entry name" value="CYSTEINE-RICH SECRETORY PROTEIN-RELATED"/>
    <property type="match status" value="1"/>
</dbReference>
<feature type="chain" id="PRO_5044740687" description="SCP domain-containing protein" evidence="1">
    <location>
        <begin position="19"/>
        <end position="183"/>
    </location>
</feature>
<evidence type="ECO:0000256" key="1">
    <source>
        <dbReference type="SAM" id="SignalP"/>
    </source>
</evidence>
<keyword evidence="4" id="KW-1185">Reference proteome</keyword>
<dbReference type="Pfam" id="PF00188">
    <property type="entry name" value="CAP"/>
    <property type="match status" value="1"/>
</dbReference>
<dbReference type="PRINTS" id="PR00837">
    <property type="entry name" value="V5TPXLIKE"/>
</dbReference>
<dbReference type="InterPro" id="IPR014044">
    <property type="entry name" value="CAP_dom"/>
</dbReference>